<organism evidence="5 6">
    <name type="scientific">Arabidopsis thaliana</name>
    <name type="common">Mouse-ear cress</name>
    <dbReference type="NCBI Taxonomy" id="3702"/>
    <lineage>
        <taxon>Eukaryota</taxon>
        <taxon>Viridiplantae</taxon>
        <taxon>Streptophyta</taxon>
        <taxon>Embryophyta</taxon>
        <taxon>Tracheophyta</taxon>
        <taxon>Spermatophyta</taxon>
        <taxon>Magnoliopsida</taxon>
        <taxon>eudicotyledons</taxon>
        <taxon>Gunneridae</taxon>
        <taxon>Pentapetalae</taxon>
        <taxon>rosids</taxon>
        <taxon>malvids</taxon>
        <taxon>Brassicales</taxon>
        <taxon>Brassicaceae</taxon>
        <taxon>Camelineae</taxon>
        <taxon>Arabidopsis</taxon>
    </lineage>
</organism>
<keyword evidence="2" id="KW-0430">Lectin</keyword>
<dbReference type="InterPro" id="IPR001229">
    <property type="entry name" value="Jacalin-like_lectin_dom"/>
</dbReference>
<dbReference type="PANTHER" id="PTHR47293">
    <property type="entry name" value="JACALIN-RELATED LECTIN 3"/>
    <property type="match status" value="1"/>
</dbReference>
<dbReference type="InterPro" id="IPR033734">
    <property type="entry name" value="Jacalin-like_lectin_dom_plant"/>
</dbReference>
<evidence type="ECO:0000256" key="3">
    <source>
        <dbReference type="ARBA" id="ARBA00022737"/>
    </source>
</evidence>
<gene>
    <name evidence="5" type="ORF">AT9943_LOCUS20575</name>
</gene>
<dbReference type="FunFam" id="2.100.10.30:FF:000001">
    <property type="entry name" value="Jacalin-related lectin 33"/>
    <property type="match status" value="1"/>
</dbReference>
<dbReference type="AlphaFoldDB" id="A0A7G2FHZ7"/>
<dbReference type="SUPFAM" id="SSF51101">
    <property type="entry name" value="Mannose-binding lectins"/>
    <property type="match status" value="2"/>
</dbReference>
<dbReference type="PROSITE" id="PS51752">
    <property type="entry name" value="JACALIN_LECTIN"/>
    <property type="match status" value="2"/>
</dbReference>
<evidence type="ECO:0000256" key="2">
    <source>
        <dbReference type="ARBA" id="ARBA00022734"/>
    </source>
</evidence>
<reference evidence="5 6" key="1">
    <citation type="submission" date="2020-09" db="EMBL/GenBank/DDBJ databases">
        <authorList>
            <person name="Ashkenazy H."/>
        </authorList>
    </citation>
    <scope>NUCLEOTIDE SEQUENCE [LARGE SCALE GENOMIC DNA]</scope>
    <source>
        <strain evidence="6">cv. Cdm-0</strain>
    </source>
</reference>
<evidence type="ECO:0000259" key="4">
    <source>
        <dbReference type="PROSITE" id="PS51752"/>
    </source>
</evidence>
<sequence length="359" mass="39565">MALMVNAKGGNGGKEWDDGFDYEGVTKIHVRAGSEGIQFIKFDYVKVGKTIDGPIHGVSGLGMTQTFEINHLQKEYLVSIEGYYDKSTGVIQSIQFKTNVKTSDMMGFNKGTKFSLGIIRSKIIGFHGFSDKNVYSLGAYFIKVPATKSGMQGGQNTGKSYDYGGDYDGIRKSGQVECYEYGDKTGTQYKITVNYPYECITSVEGSYANTQPYGCIVLRSLTFKTSNGRTLVIGTVTGTKFLLESKGNAIVGFHGRHDNVYKEEGASSIGGTQKKMWEEKNSFPNAEFRVEAVSMFNLCGLNKKQFALASRFIKHGTVMNKLMIETSSVPPVEKFYIEAAVAKLMELPKGNENLSIGYF</sequence>
<dbReference type="CDD" id="cd09612">
    <property type="entry name" value="Jacalin"/>
    <property type="match status" value="1"/>
</dbReference>
<evidence type="ECO:0000313" key="6">
    <source>
        <dbReference type="Proteomes" id="UP000516314"/>
    </source>
</evidence>
<dbReference type="PANTHER" id="PTHR47293:SF66">
    <property type="entry name" value="JACALIN-RELATED LECTIN 11-RELATED"/>
    <property type="match status" value="1"/>
</dbReference>
<accession>A0A7G2FHZ7</accession>
<feature type="domain" description="Jacalin-type lectin" evidence="4">
    <location>
        <begin position="146"/>
        <end position="270"/>
    </location>
</feature>
<protein>
    <submittedName>
        <fullName evidence="5">(thale cress) hypothetical protein</fullName>
    </submittedName>
</protein>
<dbReference type="GO" id="GO:0030246">
    <property type="term" value="F:carbohydrate binding"/>
    <property type="evidence" value="ECO:0007669"/>
    <property type="project" value="UniProtKB-KW"/>
</dbReference>
<comment type="similarity">
    <text evidence="1">Belongs to the jacalin lectin family.</text>
</comment>
<dbReference type="InterPro" id="IPR036404">
    <property type="entry name" value="Jacalin-like_lectin_dom_sf"/>
</dbReference>
<dbReference type="EMBL" id="LR881470">
    <property type="protein sequence ID" value="CAD5333206.1"/>
    <property type="molecule type" value="Genomic_DNA"/>
</dbReference>
<evidence type="ECO:0000313" key="5">
    <source>
        <dbReference type="EMBL" id="CAD5333206.1"/>
    </source>
</evidence>
<evidence type="ECO:0000256" key="1">
    <source>
        <dbReference type="ARBA" id="ARBA00006568"/>
    </source>
</evidence>
<dbReference type="Pfam" id="PF01419">
    <property type="entry name" value="Jacalin"/>
    <property type="match status" value="2"/>
</dbReference>
<keyword evidence="3" id="KW-0677">Repeat</keyword>
<feature type="domain" description="Jacalin-type lectin" evidence="4">
    <location>
        <begin position="2"/>
        <end position="143"/>
    </location>
</feature>
<dbReference type="SMART" id="SM00915">
    <property type="entry name" value="Jacalin"/>
    <property type="match status" value="2"/>
</dbReference>
<proteinExistence type="inferred from homology"/>
<dbReference type="Proteomes" id="UP000516314">
    <property type="component" value="Chromosome 5"/>
</dbReference>
<dbReference type="Gene3D" id="2.100.10.30">
    <property type="entry name" value="Jacalin-like lectin domain"/>
    <property type="match status" value="2"/>
</dbReference>
<name>A0A7G2FHZ7_ARATH</name>